<evidence type="ECO:0000313" key="3">
    <source>
        <dbReference type="Proteomes" id="UP001221142"/>
    </source>
</evidence>
<feature type="region of interest" description="Disordered" evidence="1">
    <location>
        <begin position="104"/>
        <end position="125"/>
    </location>
</feature>
<comment type="caution">
    <text evidence="2">The sequence shown here is derived from an EMBL/GenBank/DDBJ whole genome shotgun (WGS) entry which is preliminary data.</text>
</comment>
<organism evidence="2 3">
    <name type="scientific">Roridomyces roridus</name>
    <dbReference type="NCBI Taxonomy" id="1738132"/>
    <lineage>
        <taxon>Eukaryota</taxon>
        <taxon>Fungi</taxon>
        <taxon>Dikarya</taxon>
        <taxon>Basidiomycota</taxon>
        <taxon>Agaricomycotina</taxon>
        <taxon>Agaricomycetes</taxon>
        <taxon>Agaricomycetidae</taxon>
        <taxon>Agaricales</taxon>
        <taxon>Marasmiineae</taxon>
        <taxon>Mycenaceae</taxon>
        <taxon>Roridomyces</taxon>
    </lineage>
</organism>
<reference evidence="2" key="1">
    <citation type="submission" date="2023-03" db="EMBL/GenBank/DDBJ databases">
        <title>Massive genome expansion in bonnet fungi (Mycena s.s.) driven by repeated elements and novel gene families across ecological guilds.</title>
        <authorList>
            <consortium name="Lawrence Berkeley National Laboratory"/>
            <person name="Harder C.B."/>
            <person name="Miyauchi S."/>
            <person name="Viragh M."/>
            <person name="Kuo A."/>
            <person name="Thoen E."/>
            <person name="Andreopoulos B."/>
            <person name="Lu D."/>
            <person name="Skrede I."/>
            <person name="Drula E."/>
            <person name="Henrissat B."/>
            <person name="Morin E."/>
            <person name="Kohler A."/>
            <person name="Barry K."/>
            <person name="LaButti K."/>
            <person name="Morin E."/>
            <person name="Salamov A."/>
            <person name="Lipzen A."/>
            <person name="Mereny Z."/>
            <person name="Hegedus B."/>
            <person name="Baldrian P."/>
            <person name="Stursova M."/>
            <person name="Weitz H."/>
            <person name="Taylor A."/>
            <person name="Grigoriev I.V."/>
            <person name="Nagy L.G."/>
            <person name="Martin F."/>
            <person name="Kauserud H."/>
        </authorList>
    </citation>
    <scope>NUCLEOTIDE SEQUENCE</scope>
    <source>
        <strain evidence="2">9284</strain>
    </source>
</reference>
<dbReference type="Proteomes" id="UP001221142">
    <property type="component" value="Unassembled WGS sequence"/>
</dbReference>
<feature type="region of interest" description="Disordered" evidence="1">
    <location>
        <begin position="55"/>
        <end position="92"/>
    </location>
</feature>
<dbReference type="EMBL" id="JARKIF010000015">
    <property type="protein sequence ID" value="KAJ7622233.1"/>
    <property type="molecule type" value="Genomic_DNA"/>
</dbReference>
<accession>A0AAD7BIY8</accession>
<name>A0AAD7BIY8_9AGAR</name>
<keyword evidence="3" id="KW-1185">Reference proteome</keyword>
<evidence type="ECO:0000256" key="1">
    <source>
        <dbReference type="SAM" id="MobiDB-lite"/>
    </source>
</evidence>
<evidence type="ECO:0000313" key="2">
    <source>
        <dbReference type="EMBL" id="KAJ7622233.1"/>
    </source>
</evidence>
<sequence>MTRVWGRDACVREAVLPFPLGLGLLEGELGLALPPDPPLELGVGAVLEGALPWLDAGGGDEADGNANAEFDAGGGGGSNRLGAAEAEAEDAAGGGATSLKGLLAAAVDGPVEPTRERPSVLVRSE</sequence>
<protein>
    <submittedName>
        <fullName evidence="2">Uncharacterized protein</fullName>
    </submittedName>
</protein>
<gene>
    <name evidence="2" type="ORF">FB45DRAFT_870446</name>
</gene>
<dbReference type="AlphaFoldDB" id="A0AAD7BIY8"/>
<proteinExistence type="predicted"/>
<feature type="compositionally biased region" description="Basic and acidic residues" evidence="1">
    <location>
        <begin position="113"/>
        <end position="125"/>
    </location>
</feature>